<geneLocation type="plasmid" evidence="1 2">
    <name>pBM600</name>
</geneLocation>
<dbReference type="AlphaFoldDB" id="D5E410"/>
<dbReference type="SUPFAM" id="SSF56059">
    <property type="entry name" value="Glutathione synthetase ATP-binding domain-like"/>
    <property type="match status" value="1"/>
</dbReference>
<protein>
    <recommendedName>
        <fullName evidence="3">Alpha-L-glutamate ligase</fullName>
    </recommendedName>
</protein>
<dbReference type="Gene3D" id="3.30.1490.20">
    <property type="entry name" value="ATP-grasp fold, A domain"/>
    <property type="match status" value="1"/>
</dbReference>
<dbReference type="GO" id="GO:0005524">
    <property type="term" value="F:ATP binding"/>
    <property type="evidence" value="ECO:0007669"/>
    <property type="project" value="InterPro"/>
</dbReference>
<dbReference type="KEGG" id="bmq:BMQ_pBM60104"/>
<organism evidence="1 2">
    <name type="scientific">Priestia megaterium (strain ATCC 12872 / QMB1551)</name>
    <name type="common">Bacillus megaterium</name>
    <dbReference type="NCBI Taxonomy" id="545693"/>
    <lineage>
        <taxon>Bacteria</taxon>
        <taxon>Bacillati</taxon>
        <taxon>Bacillota</taxon>
        <taxon>Bacilli</taxon>
        <taxon>Bacillales</taxon>
        <taxon>Bacillaceae</taxon>
        <taxon>Priestia</taxon>
    </lineage>
</organism>
<evidence type="ECO:0008006" key="3">
    <source>
        <dbReference type="Google" id="ProtNLM"/>
    </source>
</evidence>
<evidence type="ECO:0000313" key="2">
    <source>
        <dbReference type="Proteomes" id="UP000000935"/>
    </source>
</evidence>
<dbReference type="GO" id="GO:0016879">
    <property type="term" value="F:ligase activity, forming carbon-nitrogen bonds"/>
    <property type="evidence" value="ECO:0007669"/>
    <property type="project" value="TreeGrafter"/>
</dbReference>
<name>D5E410_PRIM1</name>
<dbReference type="PANTHER" id="PTHR21621">
    <property type="entry name" value="RIBOSOMAL PROTEIN S6 MODIFICATION PROTEIN"/>
    <property type="match status" value="1"/>
</dbReference>
<keyword evidence="2" id="KW-1185">Reference proteome</keyword>
<dbReference type="HOGENOM" id="CLU_044334_1_0_9"/>
<dbReference type="InterPro" id="IPR013815">
    <property type="entry name" value="ATP_grasp_subdomain_1"/>
</dbReference>
<evidence type="ECO:0000313" key="1">
    <source>
        <dbReference type="EMBL" id="ADE72535.1"/>
    </source>
</evidence>
<dbReference type="Proteomes" id="UP000000935">
    <property type="component" value="Plasmid pBM600"/>
</dbReference>
<dbReference type="PANTHER" id="PTHR21621:SF0">
    <property type="entry name" value="BETA-CITRYLGLUTAMATE SYNTHASE B-RELATED"/>
    <property type="match status" value="1"/>
</dbReference>
<dbReference type="EMBL" id="CP001989">
    <property type="protein sequence ID" value="ADE72535.1"/>
    <property type="molecule type" value="Genomic_DNA"/>
</dbReference>
<proteinExistence type="predicted"/>
<reference evidence="1 2" key="1">
    <citation type="journal article" date="2011" name="J. Bacteriol.">
        <title>Genome sequences of the biotechnologically important Bacillus megaterium strains QM B1551 and DSM319.</title>
        <authorList>
            <person name="Eppinger M."/>
            <person name="Bunk B."/>
            <person name="Johns M.A."/>
            <person name="Edirisinghe J.N."/>
            <person name="Kutumbaka K.K."/>
            <person name="Koenig S.S."/>
            <person name="Huot Creasy H."/>
            <person name="Rosovitz M.J."/>
            <person name="Riley D.R."/>
            <person name="Daugherty S."/>
            <person name="Martin M."/>
            <person name="Elbourne L.D."/>
            <person name="Paulsen I."/>
            <person name="Biedendieck R."/>
            <person name="Braun C."/>
            <person name="Grayburn S."/>
            <person name="Dhingra S."/>
            <person name="Lukyanchuk V."/>
            <person name="Ball B."/>
            <person name="Ul-Qamar R."/>
            <person name="Seibel J."/>
            <person name="Bremer E."/>
            <person name="Jahn D."/>
            <person name="Ravel J."/>
            <person name="Vary P.S."/>
        </authorList>
    </citation>
    <scope>NUCLEOTIDE SEQUENCE [LARGE SCALE GENOMIC DNA]</scope>
    <source>
        <strain evidence="2">ATCC 12872 / QMB1551</strain>
        <plasmid evidence="1">pBM600</plasmid>
    </source>
</reference>
<keyword evidence="1" id="KW-0614">Plasmid</keyword>
<dbReference type="InterPro" id="IPR026838">
    <property type="entry name" value="YheC/D"/>
</dbReference>
<accession>D5E410</accession>
<gene>
    <name evidence="1" type="ordered locus">BMQ_pBM60104</name>
</gene>
<dbReference type="GO" id="GO:0005737">
    <property type="term" value="C:cytoplasm"/>
    <property type="evidence" value="ECO:0007669"/>
    <property type="project" value="TreeGrafter"/>
</dbReference>
<sequence>MNLVNIPKQVRVEERMIAMASIGMLHHRKDPINVRKAYAFAAVAKAEGIDFFYFTPGKVHLEKRTILGKTYEKGKWIEKRYPYPDVIYNASPPISDKASEIVDELRKVIPFTSHSVGDKLTVYNKVNKAKKFDQYLIPTSELTNYKVLLNMAERYTKIIVKPLSGHKGAGIFYIEKLGDSYKVSKDEQDSIFSENQLIKFIDNHIKQDTYLVQKFITCRTKLGNVYDFRLHVQKGGNGNWLITAIYPRIGKIGSIASNLGNGGYTCFPDIFLKQEFGDNYYNVQKYLEQFALNFSNHFESLYQDVLFDELGIDVGLDEKSRLWLFEVNWRPGPPIIVNVELDVVRNTLQYAQYLANKNKKY</sequence>
<dbReference type="Pfam" id="PF14398">
    <property type="entry name" value="ATPgrasp_YheCD"/>
    <property type="match status" value="1"/>
</dbReference>